<reference evidence="2 3" key="1">
    <citation type="submission" date="2016-10" db="EMBL/GenBank/DDBJ databases">
        <authorList>
            <person name="Varghese N."/>
            <person name="Submissions S."/>
        </authorList>
    </citation>
    <scope>NUCLEOTIDE SEQUENCE [LARGE SCALE GENOMIC DNA]</scope>
    <source>
        <strain evidence="2 3">LMG 21974</strain>
    </source>
</reference>
<dbReference type="Proteomes" id="UP000183210">
    <property type="component" value="Unassembled WGS sequence"/>
</dbReference>
<evidence type="ECO:0008006" key="4">
    <source>
        <dbReference type="Google" id="ProtNLM"/>
    </source>
</evidence>
<evidence type="ECO:0000256" key="1">
    <source>
        <dbReference type="SAM" id="MobiDB-lite"/>
    </source>
</evidence>
<feature type="compositionally biased region" description="Basic and acidic residues" evidence="1">
    <location>
        <begin position="44"/>
        <end position="53"/>
    </location>
</feature>
<feature type="compositionally biased region" description="Low complexity" evidence="1">
    <location>
        <begin position="30"/>
        <end position="43"/>
    </location>
</feature>
<name>A0A9X8QM55_9PSED</name>
<accession>A0A9X8QM55</accession>
<dbReference type="EMBL" id="FOEV01000034">
    <property type="protein sequence ID" value="SER52481.1"/>
    <property type="molecule type" value="Genomic_DNA"/>
</dbReference>
<proteinExistence type="predicted"/>
<dbReference type="GeneID" id="300269836"/>
<dbReference type="RefSeq" id="WP_074830689.1">
    <property type="nucleotide sequence ID" value="NZ_FOEV01000034.1"/>
</dbReference>
<dbReference type="InterPro" id="IPR036361">
    <property type="entry name" value="SAP_dom_sf"/>
</dbReference>
<dbReference type="Gene3D" id="1.10.720.30">
    <property type="entry name" value="SAP domain"/>
    <property type="match status" value="1"/>
</dbReference>
<gene>
    <name evidence="2" type="ORF">SAMN05216409_13410</name>
</gene>
<dbReference type="AlphaFoldDB" id="A0A9X8QM55"/>
<comment type="caution">
    <text evidence="2">The sequence shown here is derived from an EMBL/GenBank/DDBJ whole genome shotgun (WGS) entry which is preliminary data.</text>
</comment>
<protein>
    <recommendedName>
        <fullName evidence="4">HeH/LEM domain-containing protein</fullName>
    </recommendedName>
</protein>
<sequence length="103" mass="10895">MAIQKTDNVIDPNEKARWGFSAGADGQIQVGPETVGETGGVETIRSDVDDAEARNNGGGADEQSGADESLTKDQIKEQLDAKGVQYSSTATKAELLEQLRNAE</sequence>
<evidence type="ECO:0000313" key="3">
    <source>
        <dbReference type="Proteomes" id="UP000183210"/>
    </source>
</evidence>
<feature type="region of interest" description="Disordered" evidence="1">
    <location>
        <begin position="1"/>
        <end position="70"/>
    </location>
</feature>
<evidence type="ECO:0000313" key="2">
    <source>
        <dbReference type="EMBL" id="SER52481.1"/>
    </source>
</evidence>
<organism evidence="2 3">
    <name type="scientific">Pseudomonas lutea</name>
    <dbReference type="NCBI Taxonomy" id="243924"/>
    <lineage>
        <taxon>Bacteria</taxon>
        <taxon>Pseudomonadati</taxon>
        <taxon>Pseudomonadota</taxon>
        <taxon>Gammaproteobacteria</taxon>
        <taxon>Pseudomonadales</taxon>
        <taxon>Pseudomonadaceae</taxon>
        <taxon>Pseudomonas</taxon>
    </lineage>
</organism>